<dbReference type="Gene3D" id="3.40.1700.10">
    <property type="entry name" value="DNA integrity scanning protein, DisA, N-terminal domain"/>
    <property type="match status" value="1"/>
</dbReference>
<keyword evidence="7 10" id="KW-0067">ATP-binding</keyword>
<dbReference type="OrthoDB" id="9807385at2"/>
<dbReference type="PROSITE" id="PS51794">
    <property type="entry name" value="DAC"/>
    <property type="match status" value="1"/>
</dbReference>
<dbReference type="GO" id="GO:0106408">
    <property type="term" value="F:diadenylate cyclase activity"/>
    <property type="evidence" value="ECO:0007669"/>
    <property type="project" value="UniProtKB-EC"/>
</dbReference>
<dbReference type="InterPro" id="IPR045585">
    <property type="entry name" value="CdaA_N"/>
</dbReference>
<dbReference type="InterPro" id="IPR003390">
    <property type="entry name" value="DNA_integrity_scan_DisA_N"/>
</dbReference>
<dbReference type="EMBL" id="NIQC01000004">
    <property type="protein sequence ID" value="OWZ84448.1"/>
    <property type="molecule type" value="Genomic_DNA"/>
</dbReference>
<evidence type="ECO:0000259" key="11">
    <source>
        <dbReference type="PROSITE" id="PS51794"/>
    </source>
</evidence>
<dbReference type="SUPFAM" id="SSF143597">
    <property type="entry name" value="YojJ-like"/>
    <property type="match status" value="1"/>
</dbReference>
<evidence type="ECO:0000256" key="5">
    <source>
        <dbReference type="ARBA" id="ARBA00022695"/>
    </source>
</evidence>
<keyword evidence="8 10" id="KW-1133">Transmembrane helix</keyword>
<accession>A0A226BZH4</accession>
<dbReference type="InterPro" id="IPR036888">
    <property type="entry name" value="DNA_integrity_DisA_N_sf"/>
</dbReference>
<proteinExistence type="inferred from homology"/>
<dbReference type="GO" id="GO:0004016">
    <property type="term" value="F:adenylate cyclase activity"/>
    <property type="evidence" value="ECO:0007669"/>
    <property type="project" value="UniProtKB-UniRule"/>
</dbReference>
<dbReference type="NCBIfam" id="TIGR00159">
    <property type="entry name" value="diadenylate cyclase CdaA"/>
    <property type="match status" value="1"/>
</dbReference>
<evidence type="ECO:0000256" key="8">
    <source>
        <dbReference type="ARBA" id="ARBA00022989"/>
    </source>
</evidence>
<keyword evidence="5 10" id="KW-0548">Nucleotidyltransferase</keyword>
<dbReference type="PANTHER" id="PTHR34185:SF1">
    <property type="entry name" value="DIADENYLATE CYCLASE"/>
    <property type="match status" value="1"/>
</dbReference>
<comment type="caution">
    <text evidence="12">The sequence shown here is derived from an EMBL/GenBank/DDBJ whole genome shotgun (WGS) entry which is preliminary data.</text>
</comment>
<name>A0A226BZH4_9FIRM</name>
<comment type="caution">
    <text evidence="10">Lacks conserved residue(s) required for the propagation of feature annotation.</text>
</comment>
<gene>
    <name evidence="10" type="primary">dacA</name>
    <name evidence="12" type="ORF">CDO51_02785</name>
</gene>
<dbReference type="Pfam" id="PF02457">
    <property type="entry name" value="DAC"/>
    <property type="match status" value="1"/>
</dbReference>
<dbReference type="GO" id="GO:0005524">
    <property type="term" value="F:ATP binding"/>
    <property type="evidence" value="ECO:0007669"/>
    <property type="project" value="UniProtKB-UniRule"/>
</dbReference>
<dbReference type="RefSeq" id="WP_089022779.1">
    <property type="nucleotide sequence ID" value="NZ_NIQC01000004.1"/>
</dbReference>
<evidence type="ECO:0000313" key="12">
    <source>
        <dbReference type="EMBL" id="OWZ84448.1"/>
    </source>
</evidence>
<comment type="subunit">
    <text evidence="10">Probably a homodimer.</text>
</comment>
<dbReference type="PIRSF" id="PIRSF004793">
    <property type="entry name" value="UCP004793"/>
    <property type="match status" value="1"/>
</dbReference>
<dbReference type="HAMAP" id="MF_01499">
    <property type="entry name" value="DacA"/>
    <property type="match status" value="1"/>
</dbReference>
<keyword evidence="13" id="KW-1185">Reference proteome</keyword>
<feature type="domain" description="DAC" evidence="11">
    <location>
        <begin position="84"/>
        <end position="246"/>
    </location>
</feature>
<dbReference type="AlphaFoldDB" id="A0A226BZH4"/>
<evidence type="ECO:0000256" key="4">
    <source>
        <dbReference type="ARBA" id="ARBA00022692"/>
    </source>
</evidence>
<dbReference type="InterPro" id="IPR034701">
    <property type="entry name" value="CdaA"/>
</dbReference>
<evidence type="ECO:0000256" key="7">
    <source>
        <dbReference type="ARBA" id="ARBA00022840"/>
    </source>
</evidence>
<dbReference type="EC" id="2.7.7.85" evidence="10"/>
<comment type="catalytic activity">
    <reaction evidence="1 10">
        <text>2 ATP = 3',3'-c-di-AMP + 2 diphosphate</text>
        <dbReference type="Rhea" id="RHEA:35655"/>
        <dbReference type="ChEBI" id="CHEBI:30616"/>
        <dbReference type="ChEBI" id="CHEBI:33019"/>
        <dbReference type="ChEBI" id="CHEBI:71500"/>
        <dbReference type="EC" id="2.7.7.85"/>
    </reaction>
</comment>
<dbReference type="FunFam" id="3.40.1700.10:FF:000002">
    <property type="entry name" value="Diadenylate cyclase"/>
    <property type="match status" value="1"/>
</dbReference>
<dbReference type="PANTHER" id="PTHR34185">
    <property type="entry name" value="DIADENYLATE CYCLASE"/>
    <property type="match status" value="1"/>
</dbReference>
<evidence type="ECO:0000256" key="2">
    <source>
        <dbReference type="ARBA" id="ARBA00022475"/>
    </source>
</evidence>
<dbReference type="InterPro" id="IPR014046">
    <property type="entry name" value="C-di-AMP_synthase"/>
</dbReference>
<feature type="transmembrane region" description="Helical" evidence="10">
    <location>
        <begin position="42"/>
        <end position="59"/>
    </location>
</feature>
<organism evidence="12 13">
    <name type="scientific">Natranaerobius trueperi</name>
    <dbReference type="NCBI Taxonomy" id="759412"/>
    <lineage>
        <taxon>Bacteria</taxon>
        <taxon>Bacillati</taxon>
        <taxon>Bacillota</taxon>
        <taxon>Clostridia</taxon>
        <taxon>Natranaerobiales</taxon>
        <taxon>Natranaerobiaceae</taxon>
        <taxon>Natranaerobius</taxon>
    </lineage>
</organism>
<keyword evidence="4 10" id="KW-0812">Transmembrane</keyword>
<dbReference type="InterPro" id="IPR050338">
    <property type="entry name" value="DisA"/>
</dbReference>
<evidence type="ECO:0000256" key="9">
    <source>
        <dbReference type="ARBA" id="ARBA00023136"/>
    </source>
</evidence>
<dbReference type="GO" id="GO:0006171">
    <property type="term" value="P:cAMP biosynthetic process"/>
    <property type="evidence" value="ECO:0007669"/>
    <property type="project" value="InterPro"/>
</dbReference>
<dbReference type="Proteomes" id="UP000214588">
    <property type="component" value="Unassembled WGS sequence"/>
</dbReference>
<evidence type="ECO:0000256" key="1">
    <source>
        <dbReference type="ARBA" id="ARBA00000877"/>
    </source>
</evidence>
<keyword evidence="2 10" id="KW-1003">Cell membrane</keyword>
<keyword evidence="9 10" id="KW-0472">Membrane</keyword>
<feature type="transmembrane region" description="Helical" evidence="10">
    <location>
        <begin position="12"/>
        <end position="30"/>
    </location>
</feature>
<comment type="similarity">
    <text evidence="10">Belongs to the adenylate cyclase family. DacA/CdaA subfamily.</text>
</comment>
<evidence type="ECO:0000256" key="3">
    <source>
        <dbReference type="ARBA" id="ARBA00022679"/>
    </source>
</evidence>
<evidence type="ECO:0000256" key="6">
    <source>
        <dbReference type="ARBA" id="ARBA00022741"/>
    </source>
</evidence>
<protein>
    <recommendedName>
        <fullName evidence="10">Diadenylate cyclase</fullName>
        <shortName evidence="10">DAC</shortName>
        <ecNumber evidence="10">2.7.7.85</ecNumber>
    </recommendedName>
    <alternativeName>
        <fullName evidence="10">Cyclic-di-AMP synthase</fullName>
        <shortName evidence="10">c-di-AMP synthase</shortName>
    </alternativeName>
</protein>
<keyword evidence="6 10" id="KW-0547">Nucleotide-binding</keyword>
<comment type="function">
    <text evidence="10">Catalyzes the condensation of 2 ATP molecules into cyclic di-AMP (c-di-AMP), a second messenger used to regulate differing processes in different bacteria.</text>
</comment>
<sequence length="274" mass="30565">MWEGVTDIFSQITLIDIIDIALVAFLFYRMTLLIRGTRAIQLLKGLLVLLVAMVISDRLELRSINWLLTQIMTIGIVAIPIVFQPELRRALEQLGRGKFFGEGIFSSNQGDEREATIKEVKKSIKVLQTRKIGALIVIERETGLNDIVETGIKINGEISAELLINIFMPLSPLHDGALVINNNLIKAGGCYLPLTEKPNLGKELGTRHRAAIGITENSDAISLIVSEETGAISLAENGKLSRYLDEDELESFLIKLWGGNEERSKSFWHWRLGN</sequence>
<evidence type="ECO:0000313" key="13">
    <source>
        <dbReference type="Proteomes" id="UP000214588"/>
    </source>
</evidence>
<keyword evidence="3 10" id="KW-0808">Transferase</keyword>
<feature type="transmembrane region" description="Helical" evidence="10">
    <location>
        <begin position="65"/>
        <end position="83"/>
    </location>
</feature>
<evidence type="ECO:0000256" key="10">
    <source>
        <dbReference type="HAMAP-Rule" id="MF_01499"/>
    </source>
</evidence>
<dbReference type="Pfam" id="PF19293">
    <property type="entry name" value="CdaA_N"/>
    <property type="match status" value="1"/>
</dbReference>
<reference evidence="12 13" key="1">
    <citation type="submission" date="2017-06" db="EMBL/GenBank/DDBJ databases">
        <title>Draft Genome Sequence of Natranaerobius trueperi halophilic, alkalithermophilic bacteria from soda lakes.</title>
        <authorList>
            <person name="Zhao B."/>
        </authorList>
    </citation>
    <scope>NUCLEOTIDE SEQUENCE [LARGE SCALE GENOMIC DNA]</scope>
    <source>
        <strain evidence="12 13">DSM 18760</strain>
    </source>
</reference>